<accession>A0A5A7Q1X2</accession>
<feature type="compositionally biased region" description="Low complexity" evidence="1">
    <location>
        <begin position="163"/>
        <end position="177"/>
    </location>
</feature>
<organism evidence="2 3">
    <name type="scientific">Striga asiatica</name>
    <name type="common">Asiatic witchweed</name>
    <name type="synonym">Buchnera asiatica</name>
    <dbReference type="NCBI Taxonomy" id="4170"/>
    <lineage>
        <taxon>Eukaryota</taxon>
        <taxon>Viridiplantae</taxon>
        <taxon>Streptophyta</taxon>
        <taxon>Embryophyta</taxon>
        <taxon>Tracheophyta</taxon>
        <taxon>Spermatophyta</taxon>
        <taxon>Magnoliopsida</taxon>
        <taxon>eudicotyledons</taxon>
        <taxon>Gunneridae</taxon>
        <taxon>Pentapetalae</taxon>
        <taxon>asterids</taxon>
        <taxon>lamiids</taxon>
        <taxon>Lamiales</taxon>
        <taxon>Orobanchaceae</taxon>
        <taxon>Buchnereae</taxon>
        <taxon>Striga</taxon>
    </lineage>
</organism>
<gene>
    <name evidence="2" type="ORF">STAS_15374</name>
</gene>
<reference evidence="3" key="1">
    <citation type="journal article" date="2019" name="Curr. Biol.">
        <title>Genome Sequence of Striga asiatica Provides Insight into the Evolution of Plant Parasitism.</title>
        <authorList>
            <person name="Yoshida S."/>
            <person name="Kim S."/>
            <person name="Wafula E.K."/>
            <person name="Tanskanen J."/>
            <person name="Kim Y.M."/>
            <person name="Honaas L."/>
            <person name="Yang Z."/>
            <person name="Spallek T."/>
            <person name="Conn C.E."/>
            <person name="Ichihashi Y."/>
            <person name="Cheong K."/>
            <person name="Cui S."/>
            <person name="Der J.P."/>
            <person name="Gundlach H."/>
            <person name="Jiao Y."/>
            <person name="Hori C."/>
            <person name="Ishida J.K."/>
            <person name="Kasahara H."/>
            <person name="Kiba T."/>
            <person name="Kim M.S."/>
            <person name="Koo N."/>
            <person name="Laohavisit A."/>
            <person name="Lee Y.H."/>
            <person name="Lumba S."/>
            <person name="McCourt P."/>
            <person name="Mortimer J.C."/>
            <person name="Mutuku J.M."/>
            <person name="Nomura T."/>
            <person name="Sasaki-Sekimoto Y."/>
            <person name="Seto Y."/>
            <person name="Wang Y."/>
            <person name="Wakatake T."/>
            <person name="Sakakibara H."/>
            <person name="Demura T."/>
            <person name="Yamaguchi S."/>
            <person name="Yoneyama K."/>
            <person name="Manabe R.I."/>
            <person name="Nelson D.C."/>
            <person name="Schulman A.H."/>
            <person name="Timko M.P."/>
            <person name="dePamphilis C.W."/>
            <person name="Choi D."/>
            <person name="Shirasu K."/>
        </authorList>
    </citation>
    <scope>NUCLEOTIDE SEQUENCE [LARGE SCALE GENOMIC DNA]</scope>
    <source>
        <strain evidence="3">cv. UVA1</strain>
    </source>
</reference>
<feature type="non-terminal residue" evidence="2">
    <location>
        <position position="1"/>
    </location>
</feature>
<keyword evidence="2" id="KW-0547">Nucleotide-binding</keyword>
<keyword evidence="2" id="KW-0347">Helicase</keyword>
<proteinExistence type="predicted"/>
<dbReference type="Proteomes" id="UP000325081">
    <property type="component" value="Unassembled WGS sequence"/>
</dbReference>
<sequence>DLAEGPLAEESELGGAAAMLGSRGGRIQCRAAMLGMHGGRTYPSPPTFYTGTAVQRRRSLSRTVDSAIPDFSSGRHSGKGHSTRRKLHYIPYLLQSKPLSGTASAPPPAASKTLVTSPINAALSPLHPVRSASKSKLQPQSKLQPSTSDIEDLETKNRPPTKKPTASSSSAVSPRRTTVQMLVVTSLGQSPTPYLATTSQTPLINVYGQPLRKSEPPPAGS</sequence>
<dbReference type="EMBL" id="BKCP01005528">
    <property type="protein sequence ID" value="GER38838.1"/>
    <property type="molecule type" value="Genomic_DNA"/>
</dbReference>
<feature type="region of interest" description="Disordered" evidence="1">
    <location>
        <begin position="129"/>
        <end position="177"/>
    </location>
</feature>
<evidence type="ECO:0000256" key="1">
    <source>
        <dbReference type="SAM" id="MobiDB-lite"/>
    </source>
</evidence>
<keyword evidence="3" id="KW-1185">Reference proteome</keyword>
<keyword evidence="2" id="KW-0067">ATP-binding</keyword>
<evidence type="ECO:0000313" key="3">
    <source>
        <dbReference type="Proteomes" id="UP000325081"/>
    </source>
</evidence>
<name>A0A5A7Q1X2_STRAF</name>
<dbReference type="AlphaFoldDB" id="A0A5A7Q1X2"/>
<dbReference type="GO" id="GO:0004386">
    <property type="term" value="F:helicase activity"/>
    <property type="evidence" value="ECO:0007669"/>
    <property type="project" value="UniProtKB-KW"/>
</dbReference>
<protein>
    <submittedName>
        <fullName evidence="2">RECQ helicase l1</fullName>
    </submittedName>
</protein>
<feature type="compositionally biased region" description="Polar residues" evidence="1">
    <location>
        <begin position="132"/>
        <end position="148"/>
    </location>
</feature>
<evidence type="ECO:0000313" key="2">
    <source>
        <dbReference type="EMBL" id="GER38838.1"/>
    </source>
</evidence>
<comment type="caution">
    <text evidence="2">The sequence shown here is derived from an EMBL/GenBank/DDBJ whole genome shotgun (WGS) entry which is preliminary data.</text>
</comment>
<keyword evidence="2" id="KW-0378">Hydrolase</keyword>